<gene>
    <name evidence="2" type="ORF">AVEN_71566_1</name>
</gene>
<proteinExistence type="predicted"/>
<evidence type="ECO:0000313" key="3">
    <source>
        <dbReference type="Proteomes" id="UP000499080"/>
    </source>
</evidence>
<protein>
    <submittedName>
        <fullName evidence="2">Uncharacterized protein</fullName>
    </submittedName>
</protein>
<dbReference type="AlphaFoldDB" id="A0A4Y1ZNH7"/>
<feature type="region of interest" description="Disordered" evidence="1">
    <location>
        <begin position="30"/>
        <end position="61"/>
    </location>
</feature>
<dbReference type="EMBL" id="BGPR01076163">
    <property type="protein sequence ID" value="GBL59708.1"/>
    <property type="molecule type" value="Genomic_DNA"/>
</dbReference>
<sequence length="115" mass="12667">MYLCRFEIENTLELKRRSVDVASPYSTFCSVSRSRTTPNMQNGSGTDHDSSGDSGLLMLPPPPPSAHRPLSTFIDTNAKNMDSLQVMASYLSCSCLSLLHCSSSTRDFHILSISF</sequence>
<comment type="caution">
    <text evidence="2">The sequence shown here is derived from an EMBL/GenBank/DDBJ whole genome shotgun (WGS) entry which is preliminary data.</text>
</comment>
<organism evidence="2 3">
    <name type="scientific">Araneus ventricosus</name>
    <name type="common">Orbweaver spider</name>
    <name type="synonym">Epeira ventricosa</name>
    <dbReference type="NCBI Taxonomy" id="182803"/>
    <lineage>
        <taxon>Eukaryota</taxon>
        <taxon>Metazoa</taxon>
        <taxon>Ecdysozoa</taxon>
        <taxon>Arthropoda</taxon>
        <taxon>Chelicerata</taxon>
        <taxon>Arachnida</taxon>
        <taxon>Araneae</taxon>
        <taxon>Araneomorphae</taxon>
        <taxon>Entelegynae</taxon>
        <taxon>Araneoidea</taxon>
        <taxon>Araneidae</taxon>
        <taxon>Araneus</taxon>
    </lineage>
</organism>
<feature type="compositionally biased region" description="Polar residues" evidence="1">
    <location>
        <begin position="30"/>
        <end position="42"/>
    </location>
</feature>
<dbReference type="Proteomes" id="UP000499080">
    <property type="component" value="Unassembled WGS sequence"/>
</dbReference>
<name>A0A4Y1ZNH7_ARAVE</name>
<evidence type="ECO:0000256" key="1">
    <source>
        <dbReference type="SAM" id="MobiDB-lite"/>
    </source>
</evidence>
<evidence type="ECO:0000313" key="2">
    <source>
        <dbReference type="EMBL" id="GBL59708.1"/>
    </source>
</evidence>
<reference evidence="2 3" key="1">
    <citation type="journal article" date="2019" name="Sci. Rep.">
        <title>Orb-weaving spider Araneus ventricosus genome elucidates the spidroin gene catalogue.</title>
        <authorList>
            <person name="Kono N."/>
            <person name="Nakamura H."/>
            <person name="Ohtoshi R."/>
            <person name="Moran D.A.P."/>
            <person name="Shinohara A."/>
            <person name="Yoshida Y."/>
            <person name="Fujiwara M."/>
            <person name="Mori M."/>
            <person name="Tomita M."/>
            <person name="Arakawa K."/>
        </authorList>
    </citation>
    <scope>NUCLEOTIDE SEQUENCE [LARGE SCALE GENOMIC DNA]</scope>
</reference>
<keyword evidence="3" id="KW-1185">Reference proteome</keyword>
<accession>A0A4Y1ZNH7</accession>